<dbReference type="EMBL" id="KI632336">
    <property type="protein sequence ID" value="EYU18317.1"/>
    <property type="molecule type" value="Genomic_DNA"/>
</dbReference>
<keyword evidence="2" id="KW-1185">Reference proteome</keyword>
<organism evidence="1 2">
    <name type="scientific">Erythranthe guttata</name>
    <name type="common">Yellow monkey flower</name>
    <name type="synonym">Mimulus guttatus</name>
    <dbReference type="NCBI Taxonomy" id="4155"/>
    <lineage>
        <taxon>Eukaryota</taxon>
        <taxon>Viridiplantae</taxon>
        <taxon>Streptophyta</taxon>
        <taxon>Embryophyta</taxon>
        <taxon>Tracheophyta</taxon>
        <taxon>Spermatophyta</taxon>
        <taxon>Magnoliopsida</taxon>
        <taxon>eudicotyledons</taxon>
        <taxon>Gunneridae</taxon>
        <taxon>Pentapetalae</taxon>
        <taxon>asterids</taxon>
        <taxon>lamiids</taxon>
        <taxon>Lamiales</taxon>
        <taxon>Phrymaceae</taxon>
        <taxon>Erythranthe</taxon>
    </lineage>
</organism>
<dbReference type="Proteomes" id="UP000030748">
    <property type="component" value="Unassembled WGS sequence"/>
</dbReference>
<reference evidence="1 2" key="1">
    <citation type="journal article" date="2013" name="Proc. Natl. Acad. Sci. U.S.A.">
        <title>Fine-scale variation in meiotic recombination in Mimulus inferred from population shotgun sequencing.</title>
        <authorList>
            <person name="Hellsten U."/>
            <person name="Wright K.M."/>
            <person name="Jenkins J."/>
            <person name="Shu S."/>
            <person name="Yuan Y."/>
            <person name="Wessler S.R."/>
            <person name="Schmutz J."/>
            <person name="Willis J.H."/>
            <person name="Rokhsar D.S."/>
        </authorList>
    </citation>
    <scope>NUCLEOTIDE SEQUENCE [LARGE SCALE GENOMIC DNA]</scope>
    <source>
        <strain evidence="2">cv. DUN x IM62</strain>
    </source>
</reference>
<name>A0A022PPR2_ERYGU</name>
<protein>
    <submittedName>
        <fullName evidence="1">Uncharacterized protein</fullName>
    </submittedName>
</protein>
<accession>A0A022PPR2</accession>
<proteinExistence type="predicted"/>
<gene>
    <name evidence="1" type="ORF">MIMGU_mgv1a0213982mg</name>
</gene>
<evidence type="ECO:0000313" key="2">
    <source>
        <dbReference type="Proteomes" id="UP000030748"/>
    </source>
</evidence>
<feature type="non-terminal residue" evidence="1">
    <location>
        <position position="1"/>
    </location>
</feature>
<dbReference type="AlphaFoldDB" id="A0A022PPR2"/>
<evidence type="ECO:0000313" key="1">
    <source>
        <dbReference type="EMBL" id="EYU18317.1"/>
    </source>
</evidence>
<sequence>KFYLCVPVLYTWIVHNDDEHIKLEEVVSWCNSYLTTFNEEGQFRTHNIAKCGL</sequence>